<dbReference type="Gene3D" id="1.25.40.10">
    <property type="entry name" value="Tetratricopeptide repeat domain"/>
    <property type="match status" value="3"/>
</dbReference>
<keyword evidence="4" id="KW-0802">TPR repeat</keyword>
<dbReference type="InterPro" id="IPR030511">
    <property type="entry name" value="TTC26"/>
</dbReference>
<dbReference type="EnsemblPlants" id="Pp3c1_35980V3.2">
    <property type="protein sequence ID" value="Pp3c1_35980V3.2"/>
    <property type="gene ID" value="Pp3c1_35980"/>
</dbReference>
<proteinExistence type="inferred from homology"/>
<evidence type="ECO:0000256" key="2">
    <source>
        <dbReference type="ARBA" id="ARBA00007834"/>
    </source>
</evidence>
<reference evidence="6 7" key="1">
    <citation type="journal article" date="2008" name="Science">
        <title>The Physcomitrella genome reveals evolutionary insights into the conquest of land by plants.</title>
        <authorList>
            <person name="Rensing S."/>
            <person name="Lang D."/>
            <person name="Zimmer A."/>
            <person name="Terry A."/>
            <person name="Salamov A."/>
            <person name="Shapiro H."/>
            <person name="Nishiyama T."/>
            <person name="Perroud P.-F."/>
            <person name="Lindquist E."/>
            <person name="Kamisugi Y."/>
            <person name="Tanahashi T."/>
            <person name="Sakakibara K."/>
            <person name="Fujita T."/>
            <person name="Oishi K."/>
            <person name="Shin-I T."/>
            <person name="Kuroki Y."/>
            <person name="Toyoda A."/>
            <person name="Suzuki Y."/>
            <person name="Hashimoto A."/>
            <person name="Yamaguchi K."/>
            <person name="Sugano A."/>
            <person name="Kohara Y."/>
            <person name="Fujiyama A."/>
            <person name="Anterola A."/>
            <person name="Aoki S."/>
            <person name="Ashton N."/>
            <person name="Barbazuk W.B."/>
            <person name="Barker E."/>
            <person name="Bennetzen J."/>
            <person name="Bezanilla M."/>
            <person name="Blankenship R."/>
            <person name="Cho S.H."/>
            <person name="Dutcher S."/>
            <person name="Estelle M."/>
            <person name="Fawcett J.A."/>
            <person name="Gundlach H."/>
            <person name="Hanada K."/>
            <person name="Heyl A."/>
            <person name="Hicks K.A."/>
            <person name="Hugh J."/>
            <person name="Lohr M."/>
            <person name="Mayer K."/>
            <person name="Melkozernov A."/>
            <person name="Murata T."/>
            <person name="Nelson D."/>
            <person name="Pils B."/>
            <person name="Prigge M."/>
            <person name="Reiss B."/>
            <person name="Renner T."/>
            <person name="Rombauts S."/>
            <person name="Rushton P."/>
            <person name="Sanderfoot A."/>
            <person name="Schween G."/>
            <person name="Shiu S.-H."/>
            <person name="Stueber K."/>
            <person name="Theodoulou F.L."/>
            <person name="Tu H."/>
            <person name="Van de Peer Y."/>
            <person name="Verrier P.J."/>
            <person name="Waters E."/>
            <person name="Wood A."/>
            <person name="Yang L."/>
            <person name="Cove D."/>
            <person name="Cuming A."/>
            <person name="Hasebe M."/>
            <person name="Lucas S."/>
            <person name="Mishler D.B."/>
            <person name="Reski R."/>
            <person name="Grigoriev I."/>
            <person name="Quatrano R.S."/>
            <person name="Boore J.L."/>
        </authorList>
    </citation>
    <scope>NUCLEOTIDE SEQUENCE [LARGE SCALE GENOMIC DNA]</scope>
    <source>
        <strain evidence="6 7">cv. Gransden 2004</strain>
    </source>
</reference>
<reference evidence="6 7" key="2">
    <citation type="journal article" date="2018" name="Plant J.">
        <title>The Physcomitrella patens chromosome-scale assembly reveals moss genome structure and evolution.</title>
        <authorList>
            <person name="Lang D."/>
            <person name="Ullrich K.K."/>
            <person name="Murat F."/>
            <person name="Fuchs J."/>
            <person name="Jenkins J."/>
            <person name="Haas F.B."/>
            <person name="Piednoel M."/>
            <person name="Gundlach H."/>
            <person name="Van Bel M."/>
            <person name="Meyberg R."/>
            <person name="Vives C."/>
            <person name="Morata J."/>
            <person name="Symeonidi A."/>
            <person name="Hiss M."/>
            <person name="Muchero W."/>
            <person name="Kamisugi Y."/>
            <person name="Saleh O."/>
            <person name="Blanc G."/>
            <person name="Decker E.L."/>
            <person name="van Gessel N."/>
            <person name="Grimwood J."/>
            <person name="Hayes R.D."/>
            <person name="Graham S.W."/>
            <person name="Gunter L.E."/>
            <person name="McDaniel S.F."/>
            <person name="Hoernstein S.N.W."/>
            <person name="Larsson A."/>
            <person name="Li F.W."/>
            <person name="Perroud P.F."/>
            <person name="Phillips J."/>
            <person name="Ranjan P."/>
            <person name="Rokshar D.S."/>
            <person name="Rothfels C.J."/>
            <person name="Schneider L."/>
            <person name="Shu S."/>
            <person name="Stevenson D.W."/>
            <person name="Thummler F."/>
            <person name="Tillich M."/>
            <person name="Villarreal Aguilar J.C."/>
            <person name="Widiez T."/>
            <person name="Wong G.K."/>
            <person name="Wymore A."/>
            <person name="Zhang Y."/>
            <person name="Zimmer A.D."/>
            <person name="Quatrano R.S."/>
            <person name="Mayer K.F.X."/>
            <person name="Goodstein D."/>
            <person name="Casacuberta J.M."/>
            <person name="Vandepoele K."/>
            <person name="Reski R."/>
            <person name="Cuming A.C."/>
            <person name="Tuskan G.A."/>
            <person name="Maumus F."/>
            <person name="Salse J."/>
            <person name="Schmutz J."/>
            <person name="Rensing S.A."/>
        </authorList>
    </citation>
    <scope>NUCLEOTIDE SEQUENCE [LARGE SCALE GENOMIC DNA]</scope>
    <source>
        <strain evidence="6 7">cv. Gransden 2004</strain>
    </source>
</reference>
<accession>A0A7I4BXC1</accession>
<dbReference type="InParanoid" id="A0A7I4BXC1"/>
<evidence type="ECO:0000313" key="7">
    <source>
        <dbReference type="Proteomes" id="UP000006727"/>
    </source>
</evidence>
<dbReference type="OMA" id="FIIRRDY"/>
<comment type="subcellular location">
    <subcellularLocation>
        <location evidence="1">Cell projection</location>
        <location evidence="1">Cilium</location>
    </subcellularLocation>
</comment>
<evidence type="ECO:0008006" key="8">
    <source>
        <dbReference type="Google" id="ProtNLM"/>
    </source>
</evidence>
<keyword evidence="3" id="KW-0677">Repeat</keyword>
<sequence length="590" mass="67079">MKIVDCDFWIQTFRYFQSAVDKQRWLSMILSKARSSSSHGERGKVHSGTHSKAACIPDFGQLLEARDYKGAITVLQFKRMVEGCDKRTLEWLAYAHFHHGEHDKALVLYKELLSVLDADPNYHTYSSACLFYLANYDEAKQAALRGKRTESGPESPLQKRILLHIAHHQNDEIKLLEYHNSLGEKHEDQLSLASIHFLRTQYQEAIDIYKNLLLKNRGWLALNVFIALCYCNMDLYDVSLKVLDMYLQVHPESPLAVNIKACNNYKLCNGSIAEENLKSLQDTLKIAPIENYLVNHNIVVFRNGDGASQAWPRMLGILPEARMNLVIYHLKHGVDRAEIQDAYSMVKDFEATTPQEYIVKAVTCASLGQQMENPDLLKQAQQYFQLVGASASECDTIPGRQCMASCHFLLKQFDDALIYLKSIKEYSEEQDEFNWNYGLALAASGAYKEAEEALLLICSEDFLSDYYYQAWLSYCYIATGKANLAWEIHLRTAAPSPSFSLLLLIANECYKTGQYLYAAKAFDLLGQMEDSPEFWEGKRGALVGVFQKVVSGDEPKERLLDILTLLKNSNTSEAEIIVRVIKKWAELASA</sequence>
<reference evidence="6" key="3">
    <citation type="submission" date="2020-12" db="UniProtKB">
        <authorList>
            <consortium name="EnsemblPlants"/>
        </authorList>
    </citation>
    <scope>IDENTIFICATION</scope>
</reference>
<evidence type="ECO:0000256" key="4">
    <source>
        <dbReference type="ARBA" id="ARBA00022803"/>
    </source>
</evidence>
<dbReference type="GO" id="GO:0120170">
    <property type="term" value="F:intraciliary transport particle B binding"/>
    <property type="evidence" value="ECO:0000318"/>
    <property type="project" value="GO_Central"/>
</dbReference>
<evidence type="ECO:0000256" key="5">
    <source>
        <dbReference type="ARBA" id="ARBA00023273"/>
    </source>
</evidence>
<dbReference type="GO" id="GO:0030992">
    <property type="term" value="C:intraciliary transport particle B"/>
    <property type="evidence" value="ECO:0000318"/>
    <property type="project" value="GO_Central"/>
</dbReference>
<dbReference type="GO" id="GO:0097546">
    <property type="term" value="C:ciliary base"/>
    <property type="evidence" value="ECO:0000318"/>
    <property type="project" value="GO_Central"/>
</dbReference>
<name>A0A7I4BXC1_PHYPA</name>
<dbReference type="PANTHER" id="PTHR14781">
    <property type="entry name" value="INTRAFLAGELLAR TRANSPORT PROTEIN 56"/>
    <property type="match status" value="1"/>
</dbReference>
<organism evidence="6 7">
    <name type="scientific">Physcomitrium patens</name>
    <name type="common">Spreading-leaved earth moss</name>
    <name type="synonym">Physcomitrella patens</name>
    <dbReference type="NCBI Taxonomy" id="3218"/>
    <lineage>
        <taxon>Eukaryota</taxon>
        <taxon>Viridiplantae</taxon>
        <taxon>Streptophyta</taxon>
        <taxon>Embryophyta</taxon>
        <taxon>Bryophyta</taxon>
        <taxon>Bryophytina</taxon>
        <taxon>Bryopsida</taxon>
        <taxon>Funariidae</taxon>
        <taxon>Funariales</taxon>
        <taxon>Funariaceae</taxon>
        <taxon>Physcomitrium</taxon>
    </lineage>
</organism>
<evidence type="ECO:0000313" key="6">
    <source>
        <dbReference type="EnsemblPlants" id="Pp3c1_35980V3.2"/>
    </source>
</evidence>
<dbReference type="PANTHER" id="PTHR14781:SF0">
    <property type="entry name" value="INTRAFLAGELLAR TRANSPORT PROTEIN 56"/>
    <property type="match status" value="1"/>
</dbReference>
<dbReference type="GO" id="GO:0036064">
    <property type="term" value="C:ciliary basal body"/>
    <property type="evidence" value="ECO:0000318"/>
    <property type="project" value="GO_Central"/>
</dbReference>
<dbReference type="SUPFAM" id="SSF48452">
    <property type="entry name" value="TPR-like"/>
    <property type="match status" value="3"/>
</dbReference>
<dbReference type="EMBL" id="ABEU02000001">
    <property type="status" value="NOT_ANNOTATED_CDS"/>
    <property type="molecule type" value="Genomic_DNA"/>
</dbReference>
<dbReference type="InterPro" id="IPR011990">
    <property type="entry name" value="TPR-like_helical_dom_sf"/>
</dbReference>
<keyword evidence="7" id="KW-1185">Reference proteome</keyword>
<dbReference type="Gramene" id="Pp3c1_35980V3.2">
    <property type="protein sequence ID" value="Pp3c1_35980V3.2"/>
    <property type="gene ID" value="Pp3c1_35980"/>
</dbReference>
<dbReference type="GO" id="GO:0035720">
    <property type="term" value="P:intraciliary anterograde transport"/>
    <property type="evidence" value="ECO:0000318"/>
    <property type="project" value="GO_Central"/>
</dbReference>
<evidence type="ECO:0000256" key="1">
    <source>
        <dbReference type="ARBA" id="ARBA00004138"/>
    </source>
</evidence>
<protein>
    <recommendedName>
        <fullName evidence="8">Intraflagellar transport protein 56</fullName>
    </recommendedName>
</protein>
<dbReference type="AlphaFoldDB" id="A0A7I4BXC1"/>
<keyword evidence="5" id="KW-0966">Cell projection</keyword>
<dbReference type="Proteomes" id="UP000006727">
    <property type="component" value="Chromosome 1"/>
</dbReference>
<comment type="similarity">
    <text evidence="2">Belongs to the IFT56 family.</text>
</comment>
<evidence type="ECO:0000256" key="3">
    <source>
        <dbReference type="ARBA" id="ARBA00022737"/>
    </source>
</evidence>
<dbReference type="GO" id="GO:0035735">
    <property type="term" value="P:intraciliary transport involved in cilium assembly"/>
    <property type="evidence" value="ECO:0000318"/>
    <property type="project" value="GO_Central"/>
</dbReference>